<evidence type="ECO:0000256" key="3">
    <source>
        <dbReference type="ARBA" id="ARBA00022771"/>
    </source>
</evidence>
<proteinExistence type="inferred from homology"/>
<feature type="compositionally biased region" description="Low complexity" evidence="6">
    <location>
        <begin position="57"/>
        <end position="73"/>
    </location>
</feature>
<dbReference type="GO" id="GO:0008270">
    <property type="term" value="F:zinc ion binding"/>
    <property type="evidence" value="ECO:0007669"/>
    <property type="project" value="UniProtKB-KW"/>
</dbReference>
<sequence>MVVLEGANTTVPMLTIGNNQYLQPDYMSPGNSATMDSKKSPLALLAQTCSQIGADSNNVKSLVSSPSSASSGLDKSKKMDNSQQPQKHHQQQQQQQIQPTAQKMDKINDLSFKPYEVNVLSRKNLNGDDMHRPLSKASSVDDNLSDESNKSNAKKDIMYNNSRVSSRNSNRESPASVNSNNNNNNNSIDNKNHNIIENDSEKSELNKSPSLSQKESPGGLSSRSALDLLQSQQKDLGMYKAGFNPFYPSGIDPTNPAFRSSFTSALSQHHASMLAAAAASGYPQNAANPYLSYARIKTPTGGEALVPVCKDPYCTGCQYSAHNQQMLMGVPCPAGCTQCEQQKYGLAMAMSSLPPNHPFAQMSKPFACNWLLPDGYCGRRYSTTDELIQHMKTHSPNLSDPATAASILAAQQSAASLMPPLFFPPGLHRSAAGAYPPSTSPLSPLSASRYHPYAKPGSLQSAGNPYSSFNPALSAYYPPYSWMTPSQRLGAAAAAAAHP</sequence>
<feature type="compositionally biased region" description="Basic and acidic residues" evidence="6">
    <location>
        <begin position="147"/>
        <end position="157"/>
    </location>
</feature>
<evidence type="ECO:0000256" key="4">
    <source>
        <dbReference type="ARBA" id="ARBA00022833"/>
    </source>
</evidence>
<dbReference type="AlphaFoldDB" id="A0A9N9RI58"/>
<feature type="region of interest" description="Disordered" evidence="6">
    <location>
        <begin position="57"/>
        <end position="101"/>
    </location>
</feature>
<dbReference type="EMBL" id="OU895877">
    <property type="protein sequence ID" value="CAG9798445.1"/>
    <property type="molecule type" value="Genomic_DNA"/>
</dbReference>
<dbReference type="GO" id="GO:0005634">
    <property type="term" value="C:nucleus"/>
    <property type="evidence" value="ECO:0007669"/>
    <property type="project" value="TreeGrafter"/>
</dbReference>
<dbReference type="PANTHER" id="PTHR12522">
    <property type="entry name" value="ZINC-FINGER PROTEIN NOLZ1-RELATED"/>
    <property type="match status" value="1"/>
</dbReference>
<keyword evidence="9" id="KW-1185">Reference proteome</keyword>
<dbReference type="InterPro" id="IPR013087">
    <property type="entry name" value="Znf_C2H2_type"/>
</dbReference>
<evidence type="ECO:0000313" key="8">
    <source>
        <dbReference type="EMBL" id="CAG9798445.1"/>
    </source>
</evidence>
<dbReference type="GO" id="GO:0045892">
    <property type="term" value="P:negative regulation of DNA-templated transcription"/>
    <property type="evidence" value="ECO:0007669"/>
    <property type="project" value="TreeGrafter"/>
</dbReference>
<comment type="similarity">
    <text evidence="1">Belongs to the Elbow/Noc family.</text>
</comment>
<protein>
    <recommendedName>
        <fullName evidence="7">C2H2-type domain-containing protein</fullName>
    </recommendedName>
</protein>
<keyword evidence="3 5" id="KW-0863">Zinc-finger</keyword>
<keyword evidence="4" id="KW-0862">Zinc</keyword>
<evidence type="ECO:0000256" key="6">
    <source>
        <dbReference type="SAM" id="MobiDB-lite"/>
    </source>
</evidence>
<feature type="compositionally biased region" description="Low complexity" evidence="6">
    <location>
        <begin position="91"/>
        <end position="101"/>
    </location>
</feature>
<dbReference type="InterPro" id="IPR051520">
    <property type="entry name" value="Elbow/Noc_ZnFinger"/>
</dbReference>
<dbReference type="PROSITE" id="PS50157">
    <property type="entry name" value="ZINC_FINGER_C2H2_2"/>
    <property type="match status" value="1"/>
</dbReference>
<feature type="compositionally biased region" description="Polar residues" evidence="6">
    <location>
        <begin position="206"/>
        <end position="222"/>
    </location>
</feature>
<reference evidence="8" key="1">
    <citation type="submission" date="2022-01" db="EMBL/GenBank/DDBJ databases">
        <authorList>
            <person name="King R."/>
        </authorList>
    </citation>
    <scope>NUCLEOTIDE SEQUENCE</scope>
</reference>
<evidence type="ECO:0000256" key="5">
    <source>
        <dbReference type="PROSITE-ProRule" id="PRU00042"/>
    </source>
</evidence>
<keyword evidence="2" id="KW-0479">Metal-binding</keyword>
<name>A0A9N9RI58_9DIPT</name>
<feature type="domain" description="C2H2-type" evidence="7">
    <location>
        <begin position="366"/>
        <end position="399"/>
    </location>
</feature>
<accession>A0A9N9RI58</accession>
<evidence type="ECO:0000256" key="2">
    <source>
        <dbReference type="ARBA" id="ARBA00022723"/>
    </source>
</evidence>
<feature type="compositionally biased region" description="Basic and acidic residues" evidence="6">
    <location>
        <begin position="190"/>
        <end position="205"/>
    </location>
</feature>
<organism evidence="8 9">
    <name type="scientific">Chironomus riparius</name>
    <dbReference type="NCBI Taxonomy" id="315576"/>
    <lineage>
        <taxon>Eukaryota</taxon>
        <taxon>Metazoa</taxon>
        <taxon>Ecdysozoa</taxon>
        <taxon>Arthropoda</taxon>
        <taxon>Hexapoda</taxon>
        <taxon>Insecta</taxon>
        <taxon>Pterygota</taxon>
        <taxon>Neoptera</taxon>
        <taxon>Endopterygota</taxon>
        <taxon>Diptera</taxon>
        <taxon>Nematocera</taxon>
        <taxon>Chironomoidea</taxon>
        <taxon>Chironomidae</taxon>
        <taxon>Chironominae</taxon>
        <taxon>Chironomus</taxon>
    </lineage>
</organism>
<dbReference type="Gene3D" id="3.30.160.60">
    <property type="entry name" value="Classic Zinc Finger"/>
    <property type="match status" value="1"/>
</dbReference>
<gene>
    <name evidence="8" type="ORF">CHIRRI_LOCUS1427</name>
</gene>
<evidence type="ECO:0000259" key="7">
    <source>
        <dbReference type="PROSITE" id="PS50157"/>
    </source>
</evidence>
<dbReference type="Proteomes" id="UP001153620">
    <property type="component" value="Chromosome 1"/>
</dbReference>
<evidence type="ECO:0000256" key="1">
    <source>
        <dbReference type="ARBA" id="ARBA00010144"/>
    </source>
</evidence>
<dbReference type="PANTHER" id="PTHR12522:SF5">
    <property type="entry name" value="ZINC FINGER PROTEIN NOC"/>
    <property type="match status" value="1"/>
</dbReference>
<feature type="compositionally biased region" description="Low complexity" evidence="6">
    <location>
        <begin position="176"/>
        <end position="189"/>
    </location>
</feature>
<dbReference type="OrthoDB" id="10054079at2759"/>
<evidence type="ECO:0000313" key="9">
    <source>
        <dbReference type="Proteomes" id="UP001153620"/>
    </source>
</evidence>
<reference evidence="8" key="2">
    <citation type="submission" date="2022-10" db="EMBL/GenBank/DDBJ databases">
        <authorList>
            <consortium name="ENA_rothamsted_submissions"/>
            <consortium name="culmorum"/>
            <person name="King R."/>
        </authorList>
    </citation>
    <scope>NUCLEOTIDE SEQUENCE</scope>
</reference>
<feature type="region of interest" description="Disordered" evidence="6">
    <location>
        <begin position="123"/>
        <end position="222"/>
    </location>
</feature>